<organism evidence="1 2">
    <name type="scientific">Cryptolaemus montrouzieri</name>
    <dbReference type="NCBI Taxonomy" id="559131"/>
    <lineage>
        <taxon>Eukaryota</taxon>
        <taxon>Metazoa</taxon>
        <taxon>Ecdysozoa</taxon>
        <taxon>Arthropoda</taxon>
        <taxon>Hexapoda</taxon>
        <taxon>Insecta</taxon>
        <taxon>Pterygota</taxon>
        <taxon>Neoptera</taxon>
        <taxon>Endopterygota</taxon>
        <taxon>Coleoptera</taxon>
        <taxon>Polyphaga</taxon>
        <taxon>Cucujiformia</taxon>
        <taxon>Coccinelloidea</taxon>
        <taxon>Coccinellidae</taxon>
        <taxon>Scymninae</taxon>
        <taxon>Scymnini</taxon>
        <taxon>Cryptolaemus</taxon>
    </lineage>
</organism>
<dbReference type="AlphaFoldDB" id="A0ABD2N4N0"/>
<sequence>MKTGNINPVSIGKIFYFDFNNRYKILNIARHGLKRVEVHETAANDFVECNPFNSGTYKAFIPAIMVTTMGIARDIGLGITEEDVVKLGNGLYPDIKVLRNCLKKWGKR</sequence>
<protein>
    <submittedName>
        <fullName evidence="1">Uncharacterized protein</fullName>
    </submittedName>
</protein>
<evidence type="ECO:0000313" key="1">
    <source>
        <dbReference type="EMBL" id="KAL3273387.1"/>
    </source>
</evidence>
<comment type="caution">
    <text evidence="1">The sequence shown here is derived from an EMBL/GenBank/DDBJ whole genome shotgun (WGS) entry which is preliminary data.</text>
</comment>
<evidence type="ECO:0000313" key="2">
    <source>
        <dbReference type="Proteomes" id="UP001516400"/>
    </source>
</evidence>
<dbReference type="Proteomes" id="UP001516400">
    <property type="component" value="Unassembled WGS sequence"/>
</dbReference>
<gene>
    <name evidence="1" type="ORF">HHI36_014834</name>
</gene>
<dbReference type="EMBL" id="JABFTP020000062">
    <property type="protein sequence ID" value="KAL3273387.1"/>
    <property type="molecule type" value="Genomic_DNA"/>
</dbReference>
<reference evidence="1 2" key="1">
    <citation type="journal article" date="2021" name="BMC Biol.">
        <title>Horizontally acquired antibacterial genes associated with adaptive radiation of ladybird beetles.</title>
        <authorList>
            <person name="Li H.S."/>
            <person name="Tang X.F."/>
            <person name="Huang Y.H."/>
            <person name="Xu Z.Y."/>
            <person name="Chen M.L."/>
            <person name="Du X.Y."/>
            <person name="Qiu B.Y."/>
            <person name="Chen P.T."/>
            <person name="Zhang W."/>
            <person name="Slipinski A."/>
            <person name="Escalona H.E."/>
            <person name="Waterhouse R.M."/>
            <person name="Zwick A."/>
            <person name="Pang H."/>
        </authorList>
    </citation>
    <scope>NUCLEOTIDE SEQUENCE [LARGE SCALE GENOMIC DNA]</scope>
    <source>
        <strain evidence="1">SYSU2018</strain>
    </source>
</reference>
<accession>A0ABD2N4N0</accession>
<name>A0ABD2N4N0_9CUCU</name>
<keyword evidence="2" id="KW-1185">Reference proteome</keyword>
<proteinExistence type="predicted"/>